<feature type="domain" description="PAC" evidence="6">
    <location>
        <begin position="97"/>
        <end position="149"/>
    </location>
</feature>
<dbReference type="SMART" id="SM00388">
    <property type="entry name" value="HisKA"/>
    <property type="match status" value="1"/>
</dbReference>
<keyword evidence="7" id="KW-0067">ATP-binding</keyword>
<dbReference type="PROSITE" id="PS50109">
    <property type="entry name" value="HIS_KIN"/>
    <property type="match status" value="1"/>
</dbReference>
<evidence type="ECO:0000259" key="4">
    <source>
        <dbReference type="PROSITE" id="PS50109"/>
    </source>
</evidence>
<dbReference type="PROSITE" id="PS50113">
    <property type="entry name" value="PAC"/>
    <property type="match status" value="1"/>
</dbReference>
<dbReference type="NCBIfam" id="TIGR00229">
    <property type="entry name" value="sensory_box"/>
    <property type="match status" value="1"/>
</dbReference>
<dbReference type="SUPFAM" id="SSF55874">
    <property type="entry name" value="ATPase domain of HSP90 chaperone/DNA topoisomerase II/histidine kinase"/>
    <property type="match status" value="1"/>
</dbReference>
<keyword evidence="8" id="KW-1185">Reference proteome</keyword>
<dbReference type="InterPro" id="IPR036890">
    <property type="entry name" value="HATPase_C_sf"/>
</dbReference>
<evidence type="ECO:0000256" key="1">
    <source>
        <dbReference type="ARBA" id="ARBA00000085"/>
    </source>
</evidence>
<dbReference type="PROSITE" id="PS50112">
    <property type="entry name" value="PAS"/>
    <property type="match status" value="1"/>
</dbReference>
<dbReference type="GO" id="GO:0005524">
    <property type="term" value="F:ATP binding"/>
    <property type="evidence" value="ECO:0007669"/>
    <property type="project" value="UniProtKB-KW"/>
</dbReference>
<dbReference type="SMART" id="SM00387">
    <property type="entry name" value="HATPase_c"/>
    <property type="match status" value="1"/>
</dbReference>
<dbReference type="InterPro" id="IPR005467">
    <property type="entry name" value="His_kinase_dom"/>
</dbReference>
<feature type="domain" description="Histidine kinase" evidence="4">
    <location>
        <begin position="169"/>
        <end position="390"/>
    </location>
</feature>
<dbReference type="Gene3D" id="3.30.450.20">
    <property type="entry name" value="PAS domain"/>
    <property type="match status" value="1"/>
</dbReference>
<dbReference type="CDD" id="cd00130">
    <property type="entry name" value="PAS"/>
    <property type="match status" value="1"/>
</dbReference>
<evidence type="ECO:0000313" key="7">
    <source>
        <dbReference type="EMBL" id="MDM9558721.1"/>
    </source>
</evidence>
<dbReference type="RefSeq" id="WP_289785106.1">
    <property type="nucleotide sequence ID" value="NZ_JAUDJE010000004.1"/>
</dbReference>
<evidence type="ECO:0000256" key="2">
    <source>
        <dbReference type="ARBA" id="ARBA00012438"/>
    </source>
</evidence>
<dbReference type="InterPro" id="IPR000700">
    <property type="entry name" value="PAS-assoc_C"/>
</dbReference>
<protein>
    <recommendedName>
        <fullName evidence="2">histidine kinase</fullName>
        <ecNumber evidence="2">2.7.13.3</ecNumber>
    </recommendedName>
</protein>
<dbReference type="InterPro" id="IPR003661">
    <property type="entry name" value="HisK_dim/P_dom"/>
</dbReference>
<comment type="catalytic activity">
    <reaction evidence="1">
        <text>ATP + protein L-histidine = ADP + protein N-phospho-L-histidine.</text>
        <dbReference type="EC" id="2.7.13.3"/>
    </reaction>
</comment>
<dbReference type="InterPro" id="IPR000014">
    <property type="entry name" value="PAS"/>
</dbReference>
<organism evidence="7 8">
    <name type="scientific">Bordetella petrii</name>
    <dbReference type="NCBI Taxonomy" id="94624"/>
    <lineage>
        <taxon>Bacteria</taxon>
        <taxon>Pseudomonadati</taxon>
        <taxon>Pseudomonadota</taxon>
        <taxon>Betaproteobacteria</taxon>
        <taxon>Burkholderiales</taxon>
        <taxon>Alcaligenaceae</taxon>
        <taxon>Bordetella</taxon>
    </lineage>
</organism>
<evidence type="ECO:0000256" key="3">
    <source>
        <dbReference type="ARBA" id="ARBA00022553"/>
    </source>
</evidence>
<dbReference type="Pfam" id="PF02518">
    <property type="entry name" value="HATPase_c"/>
    <property type="match status" value="1"/>
</dbReference>
<dbReference type="CDD" id="cd00082">
    <property type="entry name" value="HisKA"/>
    <property type="match status" value="1"/>
</dbReference>
<dbReference type="InterPro" id="IPR036097">
    <property type="entry name" value="HisK_dim/P_sf"/>
</dbReference>
<accession>A0ABT7W0K7</accession>
<dbReference type="Pfam" id="PF00512">
    <property type="entry name" value="HisKA"/>
    <property type="match status" value="1"/>
</dbReference>
<sequence length="393" mass="42779">MTTRRAGLDEKNQITNLAGLDEPYRYKVLVEAVLDYAIFLLDANGFVASWNAGAQRFKGYRAAEIIGKHFSCFYTPDDRAAGVPGRALQTATTEGRFEAEGWRVRKDGSQFWASVVIDPIRDDAGRLIGYAKITRDITDKRQAREELRAAQEALHQAQKMEALGRLTGGLAHDFNNFLSVIGGNAELLRNPALPPEKRLYHLDSIADTTRRAAQLTRQMLAYARRQSLQPTAFDVRDCIDGMNPLFDATVGSAIQVDYRLADEPCVICADRSQLETALLNLVINARDAMPSGGRLEIHVRSVGAVPKVSHGHRAGGRHVAIVVRDSGTGMPPETLGQIFEPFFTTKPAGQGTGLGLSQVFGYVSQSGGQIDVSSTPGTGTTFTLYFPQVAPAA</sequence>
<dbReference type="InterPro" id="IPR004358">
    <property type="entry name" value="Sig_transdc_His_kin-like_C"/>
</dbReference>
<proteinExistence type="predicted"/>
<dbReference type="Gene3D" id="1.10.287.130">
    <property type="match status" value="1"/>
</dbReference>
<feature type="domain" description="PAS" evidence="5">
    <location>
        <begin position="22"/>
        <end position="79"/>
    </location>
</feature>
<dbReference type="PANTHER" id="PTHR43065:SF49">
    <property type="entry name" value="HISTIDINE KINASE"/>
    <property type="match status" value="1"/>
</dbReference>
<gene>
    <name evidence="7" type="ORF">QUC21_06750</name>
</gene>
<dbReference type="PANTHER" id="PTHR43065">
    <property type="entry name" value="SENSOR HISTIDINE KINASE"/>
    <property type="match status" value="1"/>
</dbReference>
<comment type="caution">
    <text evidence="7">The sequence shown here is derived from an EMBL/GenBank/DDBJ whole genome shotgun (WGS) entry which is preliminary data.</text>
</comment>
<dbReference type="PRINTS" id="PR00344">
    <property type="entry name" value="BCTRLSENSOR"/>
</dbReference>
<dbReference type="Gene3D" id="3.30.565.10">
    <property type="entry name" value="Histidine kinase-like ATPase, C-terminal domain"/>
    <property type="match status" value="1"/>
</dbReference>
<evidence type="ECO:0000313" key="8">
    <source>
        <dbReference type="Proteomes" id="UP001175604"/>
    </source>
</evidence>
<keyword evidence="3" id="KW-0597">Phosphoprotein</keyword>
<name>A0ABT7W0K7_9BORD</name>
<dbReference type="Proteomes" id="UP001175604">
    <property type="component" value="Unassembled WGS sequence"/>
</dbReference>
<evidence type="ECO:0000259" key="5">
    <source>
        <dbReference type="PROSITE" id="PS50112"/>
    </source>
</evidence>
<evidence type="ECO:0000259" key="6">
    <source>
        <dbReference type="PROSITE" id="PS50113"/>
    </source>
</evidence>
<dbReference type="InterPro" id="IPR003594">
    <property type="entry name" value="HATPase_dom"/>
</dbReference>
<dbReference type="EC" id="2.7.13.3" evidence="2"/>
<dbReference type="EMBL" id="JAUDJE010000004">
    <property type="protein sequence ID" value="MDM9558721.1"/>
    <property type="molecule type" value="Genomic_DNA"/>
</dbReference>
<dbReference type="SUPFAM" id="SSF55785">
    <property type="entry name" value="PYP-like sensor domain (PAS domain)"/>
    <property type="match status" value="1"/>
</dbReference>
<reference evidence="7" key="1">
    <citation type="submission" date="2023-06" db="EMBL/GenBank/DDBJ databases">
        <title>full genome analysis of Phenantherene degrader P3.</title>
        <authorList>
            <person name="Akbar A."/>
            <person name="Rahmeh R."/>
            <person name="Kishk M."/>
        </authorList>
    </citation>
    <scope>NUCLEOTIDE SEQUENCE</scope>
    <source>
        <strain evidence="7">P3</strain>
    </source>
</reference>
<keyword evidence="7" id="KW-0547">Nucleotide-binding</keyword>
<dbReference type="Pfam" id="PF13426">
    <property type="entry name" value="PAS_9"/>
    <property type="match status" value="1"/>
</dbReference>
<dbReference type="SUPFAM" id="SSF47384">
    <property type="entry name" value="Homodimeric domain of signal transducing histidine kinase"/>
    <property type="match status" value="1"/>
</dbReference>
<dbReference type="InterPro" id="IPR035965">
    <property type="entry name" value="PAS-like_dom_sf"/>
</dbReference>